<dbReference type="EMBL" id="JAGPXC010000008">
    <property type="protein sequence ID" value="KAH6647401.1"/>
    <property type="molecule type" value="Genomic_DNA"/>
</dbReference>
<keyword evidence="5" id="KW-1185">Reference proteome</keyword>
<dbReference type="GeneID" id="70125475"/>
<comment type="caution">
    <text evidence="4">The sequence shown here is derived from an EMBL/GenBank/DDBJ whole genome shotgun (WGS) entry which is preliminary data.</text>
</comment>
<feature type="signal peptide" evidence="3">
    <location>
        <begin position="1"/>
        <end position="17"/>
    </location>
</feature>
<feature type="region of interest" description="Disordered" evidence="1">
    <location>
        <begin position="222"/>
        <end position="246"/>
    </location>
</feature>
<proteinExistence type="predicted"/>
<keyword evidence="2" id="KW-0472">Membrane</keyword>
<evidence type="ECO:0000313" key="4">
    <source>
        <dbReference type="EMBL" id="KAH6647401.1"/>
    </source>
</evidence>
<accession>A0A9P8RKB4</accession>
<dbReference type="PROSITE" id="PS51257">
    <property type="entry name" value="PROKAR_LIPOPROTEIN"/>
    <property type="match status" value="1"/>
</dbReference>
<evidence type="ECO:0000256" key="3">
    <source>
        <dbReference type="SAM" id="SignalP"/>
    </source>
</evidence>
<keyword evidence="2" id="KW-1133">Transmembrane helix</keyword>
<keyword evidence="3" id="KW-0732">Signal</keyword>
<dbReference type="AlphaFoldDB" id="A0A9P8RKB4"/>
<keyword evidence="2" id="KW-0812">Transmembrane</keyword>
<name>A0A9P8RKB4_9PEZI</name>
<feature type="chain" id="PRO_5040261030" evidence="3">
    <location>
        <begin position="18"/>
        <end position="276"/>
    </location>
</feature>
<dbReference type="RefSeq" id="XP_045953913.1">
    <property type="nucleotide sequence ID" value="XM_046096583.1"/>
</dbReference>
<organism evidence="4 5">
    <name type="scientific">Truncatella angustata</name>
    <dbReference type="NCBI Taxonomy" id="152316"/>
    <lineage>
        <taxon>Eukaryota</taxon>
        <taxon>Fungi</taxon>
        <taxon>Dikarya</taxon>
        <taxon>Ascomycota</taxon>
        <taxon>Pezizomycotina</taxon>
        <taxon>Sordariomycetes</taxon>
        <taxon>Xylariomycetidae</taxon>
        <taxon>Amphisphaeriales</taxon>
        <taxon>Sporocadaceae</taxon>
        <taxon>Truncatella</taxon>
    </lineage>
</organism>
<gene>
    <name evidence="4" type="ORF">BKA67DRAFT_385963</name>
</gene>
<dbReference type="Proteomes" id="UP000758603">
    <property type="component" value="Unassembled WGS sequence"/>
</dbReference>
<protein>
    <submittedName>
        <fullName evidence="4">Uncharacterized protein</fullName>
    </submittedName>
</protein>
<sequence length="276" mass="29172">MIRPKALFLFFATLVSCDQESLAVGKFFNPPNAPESPSPFSDNAVWAVGDVQTIKFTTTYSNYTVALWQQNLEGGFALLGPVIFQTETNAFPQFDWAIQVFDLDLSFSSVFFLWLHAGVSADQGKPQPLSVTSAFFNITRAAAAGSASNATATSSAVASTSTPAVMVTATSGPAIGEDGSGQVDGLSTGAKAGIGIGASLAVCGAVTAVYFCLRKKIRASADRANRTKDEVEGTRPIDGAVHEKPVDTGLTELDGQQEYQHHISPIKRTPVELSQD</sequence>
<feature type="transmembrane region" description="Helical" evidence="2">
    <location>
        <begin position="192"/>
        <end position="213"/>
    </location>
</feature>
<evidence type="ECO:0000313" key="5">
    <source>
        <dbReference type="Proteomes" id="UP000758603"/>
    </source>
</evidence>
<reference evidence="4" key="1">
    <citation type="journal article" date="2021" name="Nat. Commun.">
        <title>Genetic determinants of endophytism in the Arabidopsis root mycobiome.</title>
        <authorList>
            <person name="Mesny F."/>
            <person name="Miyauchi S."/>
            <person name="Thiergart T."/>
            <person name="Pickel B."/>
            <person name="Atanasova L."/>
            <person name="Karlsson M."/>
            <person name="Huettel B."/>
            <person name="Barry K.W."/>
            <person name="Haridas S."/>
            <person name="Chen C."/>
            <person name="Bauer D."/>
            <person name="Andreopoulos W."/>
            <person name="Pangilinan J."/>
            <person name="LaButti K."/>
            <person name="Riley R."/>
            <person name="Lipzen A."/>
            <person name="Clum A."/>
            <person name="Drula E."/>
            <person name="Henrissat B."/>
            <person name="Kohler A."/>
            <person name="Grigoriev I.V."/>
            <person name="Martin F.M."/>
            <person name="Hacquard S."/>
        </authorList>
    </citation>
    <scope>NUCLEOTIDE SEQUENCE</scope>
    <source>
        <strain evidence="4">MPI-SDFR-AT-0073</strain>
    </source>
</reference>
<evidence type="ECO:0000256" key="1">
    <source>
        <dbReference type="SAM" id="MobiDB-lite"/>
    </source>
</evidence>
<dbReference type="OrthoDB" id="5390143at2759"/>
<evidence type="ECO:0000256" key="2">
    <source>
        <dbReference type="SAM" id="Phobius"/>
    </source>
</evidence>